<sequence length="78" mass="7509">MSTGTSTGGGADDDGTYCASAGPEAPAAPPGPGGAAGGPPYAECVLCREPTEYPESTRGATLCPVCAWQEAGRSACSG</sequence>
<feature type="region of interest" description="Disordered" evidence="1">
    <location>
        <begin position="1"/>
        <end position="37"/>
    </location>
</feature>
<reference evidence="2 3" key="1">
    <citation type="submission" date="2017-03" db="EMBL/GenBank/DDBJ databases">
        <title>Complete Genome Sequence of a natural compounds producer, Streptomyces violaceus S21.</title>
        <authorList>
            <person name="Zhong C."/>
            <person name="Zhao Z."/>
            <person name="Fu J."/>
            <person name="Zong G."/>
            <person name="Qin R."/>
            <person name="Cao G."/>
        </authorList>
    </citation>
    <scope>NUCLEOTIDE SEQUENCE [LARGE SCALE GENOMIC DNA]</scope>
    <source>
        <strain evidence="2 3">S21</strain>
    </source>
</reference>
<dbReference type="OrthoDB" id="3855639at2"/>
<dbReference type="AlphaFoldDB" id="A0A1V0UIM7"/>
<accession>A0A1V0UIM7</accession>
<name>A0A1V0UIM7_STRVN</name>
<evidence type="ECO:0000256" key="1">
    <source>
        <dbReference type="SAM" id="MobiDB-lite"/>
    </source>
</evidence>
<dbReference type="EMBL" id="CP020570">
    <property type="protein sequence ID" value="ARF64930.1"/>
    <property type="molecule type" value="Genomic_DNA"/>
</dbReference>
<dbReference type="Proteomes" id="UP000192445">
    <property type="component" value="Chromosome"/>
</dbReference>
<gene>
    <name evidence="2" type="ORF">B1H20_28640</name>
</gene>
<proteinExistence type="predicted"/>
<evidence type="ECO:0000313" key="3">
    <source>
        <dbReference type="Proteomes" id="UP000192445"/>
    </source>
</evidence>
<dbReference type="KEGG" id="svu:B1H20_28640"/>
<feature type="compositionally biased region" description="Gly residues" evidence="1">
    <location>
        <begin position="1"/>
        <end position="10"/>
    </location>
</feature>
<evidence type="ECO:0000313" key="2">
    <source>
        <dbReference type="EMBL" id="ARF64930.1"/>
    </source>
</evidence>
<dbReference type="RefSeq" id="WP_083193485.1">
    <property type="nucleotide sequence ID" value="NZ_CP020570.1"/>
</dbReference>
<dbReference type="STRING" id="1935.B1H20_28640"/>
<protein>
    <submittedName>
        <fullName evidence="2">Uncharacterized protein</fullName>
    </submittedName>
</protein>
<organism evidence="2 3">
    <name type="scientific">Streptomyces violaceoruber</name>
    <dbReference type="NCBI Taxonomy" id="1935"/>
    <lineage>
        <taxon>Bacteria</taxon>
        <taxon>Bacillati</taxon>
        <taxon>Actinomycetota</taxon>
        <taxon>Actinomycetes</taxon>
        <taxon>Kitasatosporales</taxon>
        <taxon>Streptomycetaceae</taxon>
        <taxon>Streptomyces</taxon>
        <taxon>Streptomyces violaceoruber group</taxon>
    </lineage>
</organism>